<name>A0A1U9K319_9BACL</name>
<reference evidence="1 2" key="1">
    <citation type="journal article" date="2015" name="Int. J. Syst. Evol. Microbiol.">
        <title>Novibacillus thermophilus gen. nov., sp. nov., a Gram-staining-negative and moderately thermophilic member of the family Thermoactinomycetaceae.</title>
        <authorList>
            <person name="Yang G."/>
            <person name="Chen J."/>
            <person name="Zhou S."/>
        </authorList>
    </citation>
    <scope>NUCLEOTIDE SEQUENCE [LARGE SCALE GENOMIC DNA]</scope>
    <source>
        <strain evidence="1 2">SG-1</strain>
    </source>
</reference>
<dbReference type="OrthoDB" id="9811390at2"/>
<organism evidence="1 2">
    <name type="scientific">Novibacillus thermophilus</name>
    <dbReference type="NCBI Taxonomy" id="1471761"/>
    <lineage>
        <taxon>Bacteria</taxon>
        <taxon>Bacillati</taxon>
        <taxon>Bacillota</taxon>
        <taxon>Bacilli</taxon>
        <taxon>Bacillales</taxon>
        <taxon>Thermoactinomycetaceae</taxon>
        <taxon>Novibacillus</taxon>
    </lineage>
</organism>
<keyword evidence="2" id="KW-1185">Reference proteome</keyword>
<accession>A0A1U9K319</accession>
<dbReference type="STRING" id="1471761.B0W44_00025"/>
<evidence type="ECO:0000313" key="2">
    <source>
        <dbReference type="Proteomes" id="UP000188603"/>
    </source>
</evidence>
<dbReference type="Pfam" id="PF04025">
    <property type="entry name" value="RemA-like"/>
    <property type="match status" value="1"/>
</dbReference>
<gene>
    <name evidence="1" type="ORF">B0W44_00025</name>
</gene>
<dbReference type="RefSeq" id="WP_077718241.1">
    <property type="nucleotide sequence ID" value="NZ_CP019699.1"/>
</dbReference>
<proteinExistence type="predicted"/>
<dbReference type="AlphaFoldDB" id="A0A1U9K319"/>
<evidence type="ECO:0000313" key="1">
    <source>
        <dbReference type="EMBL" id="AQS54428.1"/>
    </source>
</evidence>
<sequence>MFVHIGGTKVIQTKEIIAIFNMDIESTSPITCEFLTKAKQSGRVEVISGRDEAKSVVVTEGCIYYSPISSLTLKRRCHVPNYSQAGDPN</sequence>
<evidence type="ECO:0008006" key="3">
    <source>
        <dbReference type="Google" id="ProtNLM"/>
    </source>
</evidence>
<protein>
    <recommendedName>
        <fullName evidence="3">DUF370 domain-containing protein</fullName>
    </recommendedName>
</protein>
<dbReference type="EMBL" id="CP019699">
    <property type="protein sequence ID" value="AQS54428.1"/>
    <property type="molecule type" value="Genomic_DNA"/>
</dbReference>
<dbReference type="NCBIfam" id="NF046065">
    <property type="entry name" value="MtxRegRemB"/>
    <property type="match status" value="1"/>
</dbReference>
<dbReference type="KEGG" id="ntr:B0W44_00025"/>
<dbReference type="Proteomes" id="UP000188603">
    <property type="component" value="Chromosome"/>
</dbReference>
<dbReference type="InterPro" id="IPR007169">
    <property type="entry name" value="RemA-like"/>
</dbReference>